<reference evidence="2 3" key="1">
    <citation type="journal article" date="2009" name="Nat. Genet.">
        <title>The genome of the cucumber, Cucumis sativus L.</title>
        <authorList>
            <person name="Huang S."/>
            <person name="Li R."/>
            <person name="Zhang Z."/>
            <person name="Li L."/>
            <person name="Gu X."/>
            <person name="Fan W."/>
            <person name="Lucas W.J."/>
            <person name="Wang X."/>
            <person name="Xie B."/>
            <person name="Ni P."/>
            <person name="Ren Y."/>
            <person name="Zhu H."/>
            <person name="Li J."/>
            <person name="Lin K."/>
            <person name="Jin W."/>
            <person name="Fei Z."/>
            <person name="Li G."/>
            <person name="Staub J."/>
            <person name="Kilian A."/>
            <person name="van der Vossen E.A."/>
            <person name="Wu Y."/>
            <person name="Guo J."/>
            <person name="He J."/>
            <person name="Jia Z."/>
            <person name="Ren Y."/>
            <person name="Tian G."/>
            <person name="Lu Y."/>
            <person name="Ruan J."/>
            <person name="Qian W."/>
            <person name="Wang M."/>
            <person name="Huang Q."/>
            <person name="Li B."/>
            <person name="Xuan Z."/>
            <person name="Cao J."/>
            <person name="Asan"/>
            <person name="Wu Z."/>
            <person name="Zhang J."/>
            <person name="Cai Q."/>
            <person name="Bai Y."/>
            <person name="Zhao B."/>
            <person name="Han Y."/>
            <person name="Li Y."/>
            <person name="Li X."/>
            <person name="Wang S."/>
            <person name="Shi Q."/>
            <person name="Liu S."/>
            <person name="Cho W.K."/>
            <person name="Kim J.Y."/>
            <person name="Xu Y."/>
            <person name="Heller-Uszynska K."/>
            <person name="Miao H."/>
            <person name="Cheng Z."/>
            <person name="Zhang S."/>
            <person name="Wu J."/>
            <person name="Yang Y."/>
            <person name="Kang H."/>
            <person name="Li M."/>
            <person name="Liang H."/>
            <person name="Ren X."/>
            <person name="Shi Z."/>
            <person name="Wen M."/>
            <person name="Jian M."/>
            <person name="Yang H."/>
            <person name="Zhang G."/>
            <person name="Yang Z."/>
            <person name="Chen R."/>
            <person name="Liu S."/>
            <person name="Li J."/>
            <person name="Ma L."/>
            <person name="Liu H."/>
            <person name="Zhou Y."/>
            <person name="Zhao J."/>
            <person name="Fang X."/>
            <person name="Li G."/>
            <person name="Fang L."/>
            <person name="Li Y."/>
            <person name="Liu D."/>
            <person name="Zheng H."/>
            <person name="Zhang Y."/>
            <person name="Qin N."/>
            <person name="Li Z."/>
            <person name="Yang G."/>
            <person name="Yang S."/>
            <person name="Bolund L."/>
            <person name="Kristiansen K."/>
            <person name="Zheng H."/>
            <person name="Li S."/>
            <person name="Zhang X."/>
            <person name="Yang H."/>
            <person name="Wang J."/>
            <person name="Sun R."/>
            <person name="Zhang B."/>
            <person name="Jiang S."/>
            <person name="Wang J."/>
            <person name="Du Y."/>
            <person name="Li S."/>
        </authorList>
    </citation>
    <scope>NUCLEOTIDE SEQUENCE [LARGE SCALE GENOMIC DNA]</scope>
    <source>
        <strain evidence="3">cv. 9930</strain>
    </source>
</reference>
<dbReference type="Proteomes" id="UP000029981">
    <property type="component" value="Chromosome 5"/>
</dbReference>
<accession>A0A0A0KNL3</accession>
<feature type="region of interest" description="Disordered" evidence="1">
    <location>
        <begin position="238"/>
        <end position="272"/>
    </location>
</feature>
<feature type="region of interest" description="Disordered" evidence="1">
    <location>
        <begin position="405"/>
        <end position="463"/>
    </location>
</feature>
<organism evidence="2 3">
    <name type="scientific">Cucumis sativus</name>
    <name type="common">Cucumber</name>
    <dbReference type="NCBI Taxonomy" id="3659"/>
    <lineage>
        <taxon>Eukaryota</taxon>
        <taxon>Viridiplantae</taxon>
        <taxon>Streptophyta</taxon>
        <taxon>Embryophyta</taxon>
        <taxon>Tracheophyta</taxon>
        <taxon>Spermatophyta</taxon>
        <taxon>Magnoliopsida</taxon>
        <taxon>eudicotyledons</taxon>
        <taxon>Gunneridae</taxon>
        <taxon>Pentapetalae</taxon>
        <taxon>rosids</taxon>
        <taxon>fabids</taxon>
        <taxon>Cucurbitales</taxon>
        <taxon>Cucurbitaceae</taxon>
        <taxon>Benincaseae</taxon>
        <taxon>Cucumis</taxon>
    </lineage>
</organism>
<feature type="region of interest" description="Disordered" evidence="1">
    <location>
        <begin position="365"/>
        <end position="391"/>
    </location>
</feature>
<dbReference type="AlphaFoldDB" id="A0A0A0KNL3"/>
<dbReference type="Gramene" id="KGN51235">
    <property type="protein sequence ID" value="KGN51235"/>
    <property type="gene ID" value="Csa_5G496510"/>
</dbReference>
<evidence type="ECO:0000313" key="2">
    <source>
        <dbReference type="EMBL" id="KGN51235.1"/>
    </source>
</evidence>
<proteinExistence type="predicted"/>
<feature type="compositionally biased region" description="Low complexity" evidence="1">
    <location>
        <begin position="381"/>
        <end position="391"/>
    </location>
</feature>
<dbReference type="PANTHER" id="PTHR33737:SF23">
    <property type="entry name" value="DUF3741 DOMAIN-CONTAINING PROTEIN"/>
    <property type="match status" value="1"/>
</dbReference>
<reference evidence="2 3" key="3">
    <citation type="journal article" date="2010" name="BMC Genomics">
        <title>Transcriptome sequencing and comparative analysis of cucumber flowers with different sex types.</title>
        <authorList>
            <person name="Guo S."/>
            <person name="Zheng Y."/>
            <person name="Joung J.G."/>
            <person name="Liu S."/>
            <person name="Zhang Z."/>
            <person name="Crasta O.R."/>
            <person name="Sobral B.W."/>
            <person name="Xu Y."/>
            <person name="Huang S."/>
            <person name="Fei Z."/>
        </authorList>
    </citation>
    <scope>NUCLEOTIDE SEQUENCE [LARGE SCALE GENOMIC DNA]</scope>
    <source>
        <strain evidence="3">cv. 9930</strain>
    </source>
</reference>
<reference evidence="2 3" key="2">
    <citation type="journal article" date="2009" name="PLoS ONE">
        <title>An integrated genetic and cytogenetic map of the cucumber genome.</title>
        <authorList>
            <person name="Ren Y."/>
            <person name="Zhang Z."/>
            <person name="Liu J."/>
            <person name="Staub J.E."/>
            <person name="Han Y."/>
            <person name="Cheng Z."/>
            <person name="Li X."/>
            <person name="Lu J."/>
            <person name="Miao H."/>
            <person name="Kang H."/>
            <person name="Xie B."/>
            <person name="Gu X."/>
            <person name="Wang X."/>
            <person name="Du Y."/>
            <person name="Jin W."/>
            <person name="Huang S."/>
        </authorList>
    </citation>
    <scope>NUCLEOTIDE SEQUENCE [LARGE SCALE GENOMIC DNA]</scope>
    <source>
        <strain evidence="3">cv. 9930</strain>
    </source>
</reference>
<feature type="compositionally biased region" description="Polar residues" evidence="1">
    <location>
        <begin position="246"/>
        <end position="267"/>
    </location>
</feature>
<feature type="region of interest" description="Disordered" evidence="1">
    <location>
        <begin position="304"/>
        <end position="347"/>
    </location>
</feature>
<feature type="region of interest" description="Disordered" evidence="1">
    <location>
        <begin position="496"/>
        <end position="533"/>
    </location>
</feature>
<dbReference type="eggNOG" id="ENOG502QWJZ">
    <property type="taxonomic scope" value="Eukaryota"/>
</dbReference>
<feature type="compositionally biased region" description="Polar residues" evidence="1">
    <location>
        <begin position="304"/>
        <end position="324"/>
    </location>
</feature>
<name>A0A0A0KNL3_CUCSA</name>
<sequence>MASKNGFRISQPSANSNIRKKVDVLNGHENGDSYSKCNLRMSLAWDSAFFTSPGVLEPEELFTALNSRNYDDVVNILGNEEHLLLSSQSLEPDTNNKAENYNYRKSLAWDNGFFTSEGVLNPLELAIVNNGLKKPESHLVSVIEDEVWRSVESNNACDSEGSSLSRLEMDLFEDIRASIPKPISSRFEPGRPASADPRDSRTMMKAMPTCRKQSINKHGSKKIIKEIPKSPRMELKHMGESREHYSSSSLKPFKTSKQISKNSTKIASSDEKHVKLGCRSAVSVSAESLGKLKKPCLRQSLNSIHNSTQSIRSPLSHSTTSNASRRPPSEITIRKSPPTFRRRVNSRGSNILVVGASSTTPLMKTKASKTEVGSYCQATTPPSSWYGSPSPASSIDEWQLELSSTSATQRINRSKGSPYSNLRSSLKENKNQESIVNRRQQKGHKEDGNADTSSILREVKPSGLRMPSPKLDYFYAENTLELATDADAKRDVGAHHTRHTKLHSPMTRPSTAIRNRKNGATPVSISTTKSKRSPRVKTYNKIVQCNQSTKIVSKYNELDDNKENEFCSVDHQIEGLANQVNSIALNCDGVLRPSNRQN</sequence>
<dbReference type="GO" id="GO:0008017">
    <property type="term" value="F:microtubule binding"/>
    <property type="evidence" value="ECO:0007669"/>
    <property type="project" value="InterPro"/>
</dbReference>
<keyword evidence="3" id="KW-1185">Reference proteome</keyword>
<dbReference type="EMBL" id="CM002926">
    <property type="protein sequence ID" value="KGN51235.1"/>
    <property type="molecule type" value="Genomic_DNA"/>
</dbReference>
<evidence type="ECO:0000313" key="3">
    <source>
        <dbReference type="Proteomes" id="UP000029981"/>
    </source>
</evidence>
<dbReference type="OMA" id="SQGHANQ"/>
<dbReference type="OrthoDB" id="1931260at2759"/>
<dbReference type="PANTHER" id="PTHR33737">
    <property type="entry name" value="OS05G0121800 PROTEIN"/>
    <property type="match status" value="1"/>
</dbReference>
<evidence type="ECO:0000256" key="1">
    <source>
        <dbReference type="SAM" id="MobiDB-lite"/>
    </source>
</evidence>
<dbReference type="InterPro" id="IPR045882">
    <property type="entry name" value="GPT1/2"/>
</dbReference>
<protein>
    <submittedName>
        <fullName evidence="2">Uncharacterized protein</fullName>
    </submittedName>
</protein>
<reference evidence="2 3" key="4">
    <citation type="journal article" date="2011" name="BMC Genomics">
        <title>RNA-Seq improves annotation of protein-coding genes in the cucumber genome.</title>
        <authorList>
            <person name="Li Z."/>
            <person name="Zhang Z."/>
            <person name="Yan P."/>
            <person name="Huang S."/>
            <person name="Fei Z."/>
            <person name="Lin K."/>
        </authorList>
    </citation>
    <scope>NUCLEOTIDE SEQUENCE [LARGE SCALE GENOMIC DNA]</scope>
    <source>
        <strain evidence="3">cv. 9930</strain>
    </source>
</reference>
<gene>
    <name evidence="2" type="ORF">Csa_5G496510</name>
</gene>
<feature type="region of interest" description="Disordered" evidence="1">
    <location>
        <begin position="182"/>
        <end position="201"/>
    </location>
</feature>
<feature type="compositionally biased region" description="Polar residues" evidence="1">
    <location>
        <begin position="405"/>
        <end position="424"/>
    </location>
</feature>